<evidence type="ECO:0000256" key="1">
    <source>
        <dbReference type="ARBA" id="ARBA00007504"/>
    </source>
</evidence>
<comment type="similarity">
    <text evidence="1 15">Belongs to the helicase family. RecG subfamily.</text>
</comment>
<evidence type="ECO:0000313" key="18">
    <source>
        <dbReference type="EMBL" id="PQJ08737.1"/>
    </source>
</evidence>
<comment type="caution">
    <text evidence="18">The sequence shown here is derived from an EMBL/GenBank/DDBJ whole genome shotgun (WGS) entry which is preliminary data.</text>
</comment>
<dbReference type="InterPro" id="IPR001650">
    <property type="entry name" value="Helicase_C-like"/>
</dbReference>
<keyword evidence="10 15" id="KW-0234">DNA repair</keyword>
<dbReference type="SMART" id="SM00490">
    <property type="entry name" value="HELICc"/>
    <property type="match status" value="1"/>
</dbReference>
<dbReference type="Pfam" id="PF00271">
    <property type="entry name" value="Helicase_C"/>
    <property type="match status" value="1"/>
</dbReference>
<evidence type="ECO:0000256" key="12">
    <source>
        <dbReference type="ARBA" id="ARBA00034617"/>
    </source>
</evidence>
<dbReference type="OrthoDB" id="9804325at2"/>
<dbReference type="EC" id="5.6.2.4" evidence="13 15"/>
<evidence type="ECO:0000256" key="11">
    <source>
        <dbReference type="ARBA" id="ARBA00023235"/>
    </source>
</evidence>
<reference evidence="18 19" key="1">
    <citation type="submission" date="2018-01" db="EMBL/GenBank/DDBJ databases">
        <title>A novel member of the phylum Bacteroidetes isolated from glacier ice.</title>
        <authorList>
            <person name="Liu Q."/>
            <person name="Xin Y.-H."/>
        </authorList>
    </citation>
    <scope>NUCLEOTIDE SEQUENCE [LARGE SCALE GENOMIC DNA]</scope>
    <source>
        <strain evidence="18 19">RB1R16</strain>
    </source>
</reference>
<comment type="catalytic activity">
    <reaction evidence="12 15">
        <text>Couples ATP hydrolysis with the unwinding of duplex DNA by translocating in the 3'-5' direction.</text>
        <dbReference type="EC" id="5.6.2.4"/>
    </reaction>
</comment>
<evidence type="ECO:0000256" key="15">
    <source>
        <dbReference type="RuleBase" id="RU363016"/>
    </source>
</evidence>
<dbReference type="Pfam" id="PF17191">
    <property type="entry name" value="RecG_wedge"/>
    <property type="match status" value="1"/>
</dbReference>
<dbReference type="InterPro" id="IPR033454">
    <property type="entry name" value="RecG_wedge"/>
</dbReference>
<keyword evidence="6 15" id="KW-0347">Helicase</keyword>
<dbReference type="InterPro" id="IPR045562">
    <property type="entry name" value="RecG_dom3_C"/>
</dbReference>
<dbReference type="Gene3D" id="2.40.50.140">
    <property type="entry name" value="Nucleic acid-binding proteins"/>
    <property type="match status" value="1"/>
</dbReference>
<evidence type="ECO:0000256" key="9">
    <source>
        <dbReference type="ARBA" id="ARBA00023172"/>
    </source>
</evidence>
<proteinExistence type="inferred from homology"/>
<dbReference type="AlphaFoldDB" id="A0A2S7SQ36"/>
<dbReference type="SUPFAM" id="SSF52540">
    <property type="entry name" value="P-loop containing nucleoside triphosphate hydrolases"/>
    <property type="match status" value="2"/>
</dbReference>
<keyword evidence="3 15" id="KW-0547">Nucleotide-binding</keyword>
<organism evidence="18 19">
    <name type="scientific">Flavipsychrobacter stenotrophus</name>
    <dbReference type="NCBI Taxonomy" id="2077091"/>
    <lineage>
        <taxon>Bacteria</taxon>
        <taxon>Pseudomonadati</taxon>
        <taxon>Bacteroidota</taxon>
        <taxon>Chitinophagia</taxon>
        <taxon>Chitinophagales</taxon>
        <taxon>Chitinophagaceae</taxon>
        <taxon>Flavipsychrobacter</taxon>
    </lineage>
</organism>
<dbReference type="InterPro" id="IPR004609">
    <property type="entry name" value="ATP-dep_DNA_helicase_RecG"/>
</dbReference>
<dbReference type="CDD" id="cd17992">
    <property type="entry name" value="DEXHc_RecG"/>
    <property type="match status" value="1"/>
</dbReference>
<feature type="domain" description="Helicase ATP-binding" evidence="16">
    <location>
        <begin position="285"/>
        <end position="447"/>
    </location>
</feature>
<dbReference type="InterPro" id="IPR014001">
    <property type="entry name" value="Helicase_ATP-bd"/>
</dbReference>
<keyword evidence="4 15" id="KW-0227">DNA damage</keyword>
<keyword evidence="9 15" id="KW-0233">DNA recombination</keyword>
<dbReference type="SMART" id="SM00487">
    <property type="entry name" value="DEXDc"/>
    <property type="match status" value="1"/>
</dbReference>
<dbReference type="NCBIfam" id="TIGR00643">
    <property type="entry name" value="recG"/>
    <property type="match status" value="1"/>
</dbReference>
<dbReference type="InterPro" id="IPR027417">
    <property type="entry name" value="P-loop_NTPase"/>
</dbReference>
<keyword evidence="7 15" id="KW-0067">ATP-binding</keyword>
<keyword evidence="8" id="KW-0238">DNA-binding</keyword>
<dbReference type="PROSITE" id="PS51194">
    <property type="entry name" value="HELICASE_CTER"/>
    <property type="match status" value="1"/>
</dbReference>
<evidence type="ECO:0000256" key="14">
    <source>
        <dbReference type="ARBA" id="ARBA00048988"/>
    </source>
</evidence>
<dbReference type="PROSITE" id="PS51192">
    <property type="entry name" value="HELICASE_ATP_BIND_1"/>
    <property type="match status" value="1"/>
</dbReference>
<dbReference type="InterPro" id="IPR047112">
    <property type="entry name" value="RecG/Mfd"/>
</dbReference>
<dbReference type="GO" id="GO:0005524">
    <property type="term" value="F:ATP binding"/>
    <property type="evidence" value="ECO:0007669"/>
    <property type="project" value="UniProtKB-KW"/>
</dbReference>
<dbReference type="GO" id="GO:0006310">
    <property type="term" value="P:DNA recombination"/>
    <property type="evidence" value="ECO:0007669"/>
    <property type="project" value="UniProtKB-UniRule"/>
</dbReference>
<dbReference type="CDD" id="cd04488">
    <property type="entry name" value="RecG_wedge_OBF"/>
    <property type="match status" value="1"/>
</dbReference>
<gene>
    <name evidence="18" type="ORF">CJD36_022695</name>
</gene>
<sequence>MNNGTSILESPIEFLKGVGPMRGELLRTELGIATFEDLLYHFPYRYFDRSQITKIAAVNGLTEFAQFAGILINIGEEGDGRKKRLTATLYDDTRRIELVWFQNINWVKKSITEGERYIVFGKVAHYGGYYNISHPEIEAWNSDTNIPGRQPVYSTTEKLRLRGITNRSFAKITQSLFEKVKPHDIPEILPSAILSQYQLCNRYSAIRWLHYPDTEHHEEMARYRMKWEELFISQILIGRLRLQHTIQRGWIFDKVGGAFNTFFNHHLPFQLTGAQKRVLKEIRQDTATGRQMNRLLQGDVGSGKTIVALMSMLLALDNGFQACIMAPTEILATQHFNSISGLLEEMGITIKLLTGNIKGKERKAILAGLADGSLSFVAGTHALIEDPVIFKNLGLAVIDEQHRFGVGQRAKLWKKNELPPHVLVMTATPIPRTLAMTLYGDLEVSVIDELPPGRQEIKTVHRRDTARAKVMEFMRHEIDKGRQAYIVYPLIEESEKLDYESLMQGYEQVKMWFSEDRYRTAMVHGRMEAELKERNMARFVKGEANILVATTVIEVGVNVPNASVMLLESAERFGLSQMHQLRGRVGRGAEQSYCILMTGSKVGEESVKRINIMVSTTDGFKIAEEDLAMRGPGDMYGTKQSGVLKFKLADIVHDSAILEETRHAALALLTADPRLELPQHQGLKTTLRNHASQSHWAKIS</sequence>
<feature type="domain" description="Helicase C-terminal" evidence="17">
    <location>
        <begin position="452"/>
        <end position="628"/>
    </location>
</feature>
<evidence type="ECO:0000256" key="13">
    <source>
        <dbReference type="ARBA" id="ARBA00034808"/>
    </source>
</evidence>
<evidence type="ECO:0000259" key="17">
    <source>
        <dbReference type="PROSITE" id="PS51194"/>
    </source>
</evidence>
<dbReference type="GO" id="GO:0006281">
    <property type="term" value="P:DNA repair"/>
    <property type="evidence" value="ECO:0007669"/>
    <property type="project" value="UniProtKB-UniRule"/>
</dbReference>
<evidence type="ECO:0000256" key="6">
    <source>
        <dbReference type="ARBA" id="ARBA00022806"/>
    </source>
</evidence>
<dbReference type="Gene3D" id="3.40.50.300">
    <property type="entry name" value="P-loop containing nucleotide triphosphate hydrolases"/>
    <property type="match status" value="2"/>
</dbReference>
<keyword evidence="19" id="KW-1185">Reference proteome</keyword>
<name>A0A2S7SQ36_9BACT</name>
<dbReference type="GO" id="GO:0043138">
    <property type="term" value="F:3'-5' DNA helicase activity"/>
    <property type="evidence" value="ECO:0007669"/>
    <property type="project" value="UniProtKB-EC"/>
</dbReference>
<dbReference type="InterPro" id="IPR012340">
    <property type="entry name" value="NA-bd_OB-fold"/>
</dbReference>
<dbReference type="NCBIfam" id="NF008168">
    <property type="entry name" value="PRK10917.2-2"/>
    <property type="match status" value="1"/>
</dbReference>
<dbReference type="GO" id="GO:0003677">
    <property type="term" value="F:DNA binding"/>
    <property type="evidence" value="ECO:0007669"/>
    <property type="project" value="UniProtKB-KW"/>
</dbReference>
<comment type="catalytic activity">
    <reaction evidence="14 15">
        <text>ATP + H2O = ADP + phosphate + H(+)</text>
        <dbReference type="Rhea" id="RHEA:13065"/>
        <dbReference type="ChEBI" id="CHEBI:15377"/>
        <dbReference type="ChEBI" id="CHEBI:15378"/>
        <dbReference type="ChEBI" id="CHEBI:30616"/>
        <dbReference type="ChEBI" id="CHEBI:43474"/>
        <dbReference type="ChEBI" id="CHEBI:456216"/>
        <dbReference type="EC" id="5.6.2.4"/>
    </reaction>
</comment>
<evidence type="ECO:0000313" key="19">
    <source>
        <dbReference type="Proteomes" id="UP000239872"/>
    </source>
</evidence>
<dbReference type="Pfam" id="PF19833">
    <property type="entry name" value="RecG_dom3_C"/>
    <property type="match status" value="1"/>
</dbReference>
<dbReference type="GO" id="GO:0016887">
    <property type="term" value="F:ATP hydrolysis activity"/>
    <property type="evidence" value="ECO:0007669"/>
    <property type="project" value="RHEA"/>
</dbReference>
<accession>A0A2S7SQ36</accession>
<evidence type="ECO:0000256" key="2">
    <source>
        <dbReference type="ARBA" id="ARBA00017846"/>
    </source>
</evidence>
<dbReference type="InterPro" id="IPR011545">
    <property type="entry name" value="DEAD/DEAH_box_helicase_dom"/>
</dbReference>
<dbReference type="PANTHER" id="PTHR47964">
    <property type="entry name" value="ATP-DEPENDENT DNA HELICASE HOMOLOG RECG, CHLOROPLASTIC"/>
    <property type="match status" value="1"/>
</dbReference>
<evidence type="ECO:0000256" key="10">
    <source>
        <dbReference type="ARBA" id="ARBA00023204"/>
    </source>
</evidence>
<dbReference type="Pfam" id="PF00270">
    <property type="entry name" value="DEAD"/>
    <property type="match status" value="1"/>
</dbReference>
<evidence type="ECO:0000256" key="8">
    <source>
        <dbReference type="ARBA" id="ARBA00023125"/>
    </source>
</evidence>
<evidence type="ECO:0000256" key="7">
    <source>
        <dbReference type="ARBA" id="ARBA00022840"/>
    </source>
</evidence>
<keyword evidence="5 15" id="KW-0378">Hydrolase</keyword>
<evidence type="ECO:0000256" key="5">
    <source>
        <dbReference type="ARBA" id="ARBA00022801"/>
    </source>
</evidence>
<comment type="function">
    <text evidence="15">Plays a critical role in recombination and DNA repair. Helps process Holliday junction intermediates to mature products by catalyzing branch migration. Has replication fork regression activity, unwinds stalled or blocked replication forks to make a HJ that can be resolved. Has a DNA unwinding activity characteristic of a DNA helicase with 3'-5' polarity.</text>
</comment>
<evidence type="ECO:0000259" key="16">
    <source>
        <dbReference type="PROSITE" id="PS51192"/>
    </source>
</evidence>
<dbReference type="Proteomes" id="UP000239872">
    <property type="component" value="Unassembled WGS sequence"/>
</dbReference>
<keyword evidence="11" id="KW-0413">Isomerase</keyword>
<dbReference type="NCBIfam" id="NF008165">
    <property type="entry name" value="PRK10917.1-3"/>
    <property type="match status" value="1"/>
</dbReference>
<evidence type="ECO:0000256" key="4">
    <source>
        <dbReference type="ARBA" id="ARBA00022763"/>
    </source>
</evidence>
<protein>
    <recommendedName>
        <fullName evidence="2 15">ATP-dependent DNA helicase RecG</fullName>
        <ecNumber evidence="13 15">5.6.2.4</ecNumber>
    </recommendedName>
</protein>
<evidence type="ECO:0000256" key="3">
    <source>
        <dbReference type="ARBA" id="ARBA00022741"/>
    </source>
</evidence>
<dbReference type="SUPFAM" id="SSF50249">
    <property type="entry name" value="Nucleic acid-binding proteins"/>
    <property type="match status" value="1"/>
</dbReference>
<dbReference type="EMBL" id="PPSL01000015">
    <property type="protein sequence ID" value="PQJ08737.1"/>
    <property type="molecule type" value="Genomic_DNA"/>
</dbReference>
<dbReference type="PANTHER" id="PTHR47964:SF1">
    <property type="entry name" value="ATP-DEPENDENT DNA HELICASE HOMOLOG RECG, CHLOROPLASTIC"/>
    <property type="match status" value="1"/>
</dbReference>